<dbReference type="RefSeq" id="XP_006817007.1">
    <property type="nucleotide sequence ID" value="XM_006816944.1"/>
</dbReference>
<dbReference type="GeneID" id="102805653"/>
<keyword evidence="3 9" id="KW-0812">Transmembrane</keyword>
<keyword evidence="13" id="KW-1185">Reference proteome</keyword>
<accession>A0ABM0MAG6</accession>
<dbReference type="PANTHER" id="PTHR22752:SF14">
    <property type="entry name" value="G-PROTEIN COUPLED RECEPTORS FAMILY 1 PROFILE DOMAIN-CONTAINING PROTEIN"/>
    <property type="match status" value="1"/>
</dbReference>
<dbReference type="Proteomes" id="UP000694865">
    <property type="component" value="Unplaced"/>
</dbReference>
<evidence type="ECO:0000256" key="2">
    <source>
        <dbReference type="ARBA" id="ARBA00022475"/>
    </source>
</evidence>
<evidence type="ECO:0000256" key="7">
    <source>
        <dbReference type="ARBA" id="ARBA00023170"/>
    </source>
</evidence>
<dbReference type="InterPro" id="IPR000276">
    <property type="entry name" value="GPCR_Rhodpsn"/>
</dbReference>
<dbReference type="Gene3D" id="1.20.1070.10">
    <property type="entry name" value="Rhodopsin 7-helix transmembrane proteins"/>
    <property type="match status" value="1"/>
</dbReference>
<feature type="transmembrane region" description="Helical" evidence="11">
    <location>
        <begin position="17"/>
        <end position="41"/>
    </location>
</feature>
<keyword evidence="2" id="KW-1003">Cell membrane</keyword>
<evidence type="ECO:0000313" key="14">
    <source>
        <dbReference type="RefSeq" id="XP_006817007.1"/>
    </source>
</evidence>
<name>A0ABM0MAG6_SACKO</name>
<evidence type="ECO:0000256" key="3">
    <source>
        <dbReference type="ARBA" id="ARBA00022692"/>
    </source>
</evidence>
<sequence>MGNDSEVTGEYHTDLSVLYATIMIVINFTTLFGNCVLLYIIIRTRQLHTITNVFIGSLAVGDLIMGILVMPYCAFYWIAQEWVFGDQWCQATAFFHSMSCTSTALNLAMVSVDRCFAVTRPLRYNVIMTSYSTATMVIYVWIHAILFAALPLFGWGSYRFSYKLGICAIDYMSDSTFILTERVMCTLLPALVITIMFIEILKEAHARQRRVFVALPVPWPINAQGQPTPNYKRTTIRAMRTLFVMVAVLTILCLPYHIIYFLCVYTPGYLPTDIESIASISMLASSAINPILITILNKTFYSRFKDIMCRRCTKLSAVVDVSTIEGSVAVAPTCHTQSTYIRSEATGSVAGGPSFISPELSSAVLESESKYMNEQSTSKGNKTISDVEENIDDRQRGTDKKRKNKHKQNDASGMSSQMNPNLLMPPDMTHTFRATRKKVREH</sequence>
<organism evidence="13 14">
    <name type="scientific">Saccoglossus kowalevskii</name>
    <name type="common">Acorn worm</name>
    <dbReference type="NCBI Taxonomy" id="10224"/>
    <lineage>
        <taxon>Eukaryota</taxon>
        <taxon>Metazoa</taxon>
        <taxon>Hemichordata</taxon>
        <taxon>Enteropneusta</taxon>
        <taxon>Harrimaniidae</taxon>
        <taxon>Saccoglossus</taxon>
    </lineage>
</organism>
<feature type="compositionally biased region" description="Polar residues" evidence="10">
    <location>
        <begin position="410"/>
        <end position="420"/>
    </location>
</feature>
<evidence type="ECO:0000256" key="9">
    <source>
        <dbReference type="RuleBase" id="RU000688"/>
    </source>
</evidence>
<evidence type="ECO:0000256" key="5">
    <source>
        <dbReference type="ARBA" id="ARBA00023040"/>
    </source>
</evidence>
<dbReference type="CDD" id="cd00637">
    <property type="entry name" value="7tm_classA_rhodopsin-like"/>
    <property type="match status" value="1"/>
</dbReference>
<feature type="transmembrane region" description="Helical" evidence="11">
    <location>
        <begin position="176"/>
        <end position="201"/>
    </location>
</feature>
<dbReference type="SUPFAM" id="SSF81321">
    <property type="entry name" value="Family A G protein-coupled receptor-like"/>
    <property type="match status" value="1"/>
</dbReference>
<reference evidence="14" key="1">
    <citation type="submission" date="2025-08" db="UniProtKB">
        <authorList>
            <consortium name="RefSeq"/>
        </authorList>
    </citation>
    <scope>IDENTIFICATION</scope>
    <source>
        <tissue evidence="14">Testes</tissue>
    </source>
</reference>
<evidence type="ECO:0000256" key="6">
    <source>
        <dbReference type="ARBA" id="ARBA00023136"/>
    </source>
</evidence>
<feature type="compositionally biased region" description="Basic residues" evidence="10">
    <location>
        <begin position="433"/>
        <end position="442"/>
    </location>
</feature>
<dbReference type="PROSITE" id="PS50262">
    <property type="entry name" value="G_PROTEIN_RECEP_F1_2"/>
    <property type="match status" value="1"/>
</dbReference>
<keyword evidence="5 9" id="KW-0297">G-protein coupled receptor</keyword>
<feature type="transmembrane region" description="Helical" evidence="11">
    <location>
        <begin position="242"/>
        <end position="262"/>
    </location>
</feature>
<proteinExistence type="inferred from homology"/>
<evidence type="ECO:0000256" key="8">
    <source>
        <dbReference type="ARBA" id="ARBA00023224"/>
    </source>
</evidence>
<feature type="transmembrane region" description="Helical" evidence="11">
    <location>
        <begin position="91"/>
        <end position="112"/>
    </location>
</feature>
<keyword evidence="8 9" id="KW-0807">Transducer</keyword>
<comment type="similarity">
    <text evidence="9">Belongs to the G-protein coupled receptor 1 family.</text>
</comment>
<dbReference type="PRINTS" id="PR00237">
    <property type="entry name" value="GPCRRHODOPSN"/>
</dbReference>
<keyword evidence="6 11" id="KW-0472">Membrane</keyword>
<dbReference type="PANTHER" id="PTHR22752">
    <property type="entry name" value="G PROTEIN-COUPLED RECEPTOR"/>
    <property type="match status" value="1"/>
</dbReference>
<feature type="compositionally biased region" description="Polar residues" evidence="10">
    <location>
        <begin position="370"/>
        <end position="384"/>
    </location>
</feature>
<dbReference type="Pfam" id="PF00001">
    <property type="entry name" value="7tm_1"/>
    <property type="match status" value="1"/>
</dbReference>
<dbReference type="InterPro" id="IPR017452">
    <property type="entry name" value="GPCR_Rhodpsn_7TM"/>
</dbReference>
<feature type="domain" description="G-protein coupled receptors family 1 profile" evidence="12">
    <location>
        <begin position="33"/>
        <end position="293"/>
    </location>
</feature>
<evidence type="ECO:0000256" key="11">
    <source>
        <dbReference type="SAM" id="Phobius"/>
    </source>
</evidence>
<feature type="transmembrane region" description="Helical" evidence="11">
    <location>
        <begin position="274"/>
        <end position="296"/>
    </location>
</feature>
<keyword evidence="7 9" id="KW-0675">Receptor</keyword>
<protein>
    <submittedName>
        <fullName evidence="14">Histamine H2 receptor-like</fullName>
    </submittedName>
</protein>
<feature type="transmembrane region" description="Helical" evidence="11">
    <location>
        <begin position="133"/>
        <end position="156"/>
    </location>
</feature>
<evidence type="ECO:0000256" key="4">
    <source>
        <dbReference type="ARBA" id="ARBA00022989"/>
    </source>
</evidence>
<comment type="subcellular location">
    <subcellularLocation>
        <location evidence="1">Cell membrane</location>
        <topology evidence="1">Multi-pass membrane protein</topology>
    </subcellularLocation>
</comment>
<dbReference type="PROSITE" id="PS00237">
    <property type="entry name" value="G_PROTEIN_RECEP_F1_1"/>
    <property type="match status" value="1"/>
</dbReference>
<evidence type="ECO:0000256" key="1">
    <source>
        <dbReference type="ARBA" id="ARBA00004651"/>
    </source>
</evidence>
<feature type="region of interest" description="Disordered" evidence="10">
    <location>
        <begin position="367"/>
        <end position="442"/>
    </location>
</feature>
<evidence type="ECO:0000313" key="13">
    <source>
        <dbReference type="Proteomes" id="UP000694865"/>
    </source>
</evidence>
<feature type="transmembrane region" description="Helical" evidence="11">
    <location>
        <begin position="53"/>
        <end position="79"/>
    </location>
</feature>
<gene>
    <name evidence="14" type="primary">LOC102805653</name>
</gene>
<keyword evidence="4 11" id="KW-1133">Transmembrane helix</keyword>
<evidence type="ECO:0000259" key="12">
    <source>
        <dbReference type="PROSITE" id="PS50262"/>
    </source>
</evidence>
<evidence type="ECO:0000256" key="10">
    <source>
        <dbReference type="SAM" id="MobiDB-lite"/>
    </source>
</evidence>